<feature type="compositionally biased region" description="Polar residues" evidence="10">
    <location>
        <begin position="345"/>
        <end position="359"/>
    </location>
</feature>
<feature type="zinc finger region" description="C3H1-type" evidence="8">
    <location>
        <begin position="116"/>
        <end position="146"/>
    </location>
</feature>
<dbReference type="InterPro" id="IPR000571">
    <property type="entry name" value="Znf_CCCH"/>
</dbReference>
<gene>
    <name evidence="12" type="primary">ubald2-a</name>
    <name evidence="12" type="ORF">T4C_3878</name>
</gene>
<accession>A0A0V1J6E9</accession>
<evidence type="ECO:0000256" key="1">
    <source>
        <dbReference type="ARBA" id="ARBA00004496"/>
    </source>
</evidence>
<feature type="zinc finger region" description="C3H1-type" evidence="8">
    <location>
        <begin position="1305"/>
        <end position="1333"/>
    </location>
</feature>
<feature type="domain" description="C3H1-type" evidence="11">
    <location>
        <begin position="76"/>
        <end position="105"/>
    </location>
</feature>
<dbReference type="Pfam" id="PF23035">
    <property type="entry name" value="zf-CCCH_UNK-like_4th"/>
    <property type="match status" value="2"/>
</dbReference>
<feature type="zinc finger region" description="C3H1-type" evidence="8">
    <location>
        <begin position="1105"/>
        <end position="1134"/>
    </location>
</feature>
<feature type="domain" description="C3H1-type" evidence="11">
    <location>
        <begin position="116"/>
        <end position="146"/>
    </location>
</feature>
<dbReference type="InterPro" id="IPR040594">
    <property type="entry name" value="UNK_Znf_1"/>
</dbReference>
<dbReference type="SUPFAM" id="SSF90229">
    <property type="entry name" value="CCCH zinc finger"/>
    <property type="match status" value="2"/>
</dbReference>
<dbReference type="GO" id="GO:0008270">
    <property type="term" value="F:zinc ion binding"/>
    <property type="evidence" value="ECO:0007669"/>
    <property type="project" value="UniProtKB-KW"/>
</dbReference>
<dbReference type="InterPro" id="IPR036855">
    <property type="entry name" value="Znf_CCCH_sf"/>
</dbReference>
<feature type="compositionally biased region" description="Polar residues" evidence="10">
    <location>
        <begin position="1374"/>
        <end position="1388"/>
    </location>
</feature>
<feature type="non-terminal residue" evidence="12">
    <location>
        <position position="1"/>
    </location>
</feature>
<evidence type="ECO:0000313" key="13">
    <source>
        <dbReference type="Proteomes" id="UP000054826"/>
    </source>
</evidence>
<keyword evidence="7 8" id="KW-0862">Zinc</keyword>
<dbReference type="PANTHER" id="PTHR14493">
    <property type="entry name" value="UNKEMPT FAMILY MEMBER"/>
    <property type="match status" value="1"/>
</dbReference>
<dbReference type="SUPFAM" id="SSF46934">
    <property type="entry name" value="UBA-like"/>
    <property type="match status" value="1"/>
</dbReference>
<feature type="coiled-coil region" evidence="9">
    <location>
        <begin position="1762"/>
        <end position="1789"/>
    </location>
</feature>
<dbReference type="Pfam" id="PF23261">
    <property type="entry name" value="zf-CCCH_11"/>
    <property type="match status" value="2"/>
</dbReference>
<feature type="domain" description="C3H1-type" evidence="11">
    <location>
        <begin position="1145"/>
        <end position="1175"/>
    </location>
</feature>
<comment type="subcellular location">
    <subcellularLocation>
        <location evidence="1">Cytoplasm</location>
    </subcellularLocation>
</comment>
<feature type="compositionally biased region" description="Low complexity" evidence="10">
    <location>
        <begin position="335"/>
        <end position="344"/>
    </location>
</feature>
<keyword evidence="6 8" id="KW-0863">Zinc-finger</keyword>
<feature type="compositionally biased region" description="Low complexity" evidence="10">
    <location>
        <begin position="313"/>
        <end position="327"/>
    </location>
</feature>
<sequence>LVMTPTDSSSAIDSNYQFANEKSNHERYLEEFRVDPCALFKQHTCQQHRPYTCFYWHFANQRRRRCSLLTDGTFNYSSEEYCSKYDESTGTCPDDDHCPYLHRVYGDVERKYHLRYYKTTLCVYVTDSKGKCTKNGIHCPHAHGLDDIRQPVYDSREEEVQFGTNVDKVMDLSLENRDRLSFVIEDHAWDSEQFVLSYYKTEMCQKPPRLCRQGYACPYYHNSKDRRRSPTVHKYRSTACPAVKHGDEWSTPESCDSADLCIYCHTRTEQQFHPEIYKSNKCNDMIQHGYCPRGSFCAFAHTEGEICTLRTASSSNSNNNNNGSSSGCSKRRHSNSVNNSSNSSTGSTDCIIMNNSSRKGNADFGMKNQMTTTSSGRQPPVATLEIESQTRMNTNSPPTYSAVLMQRRNTMPTTRPVRRRQNCTNAVAFSYPKAPGFERDMQSPYRERACSGGGLGGEMVIVGKCKQPLQGLSEDVSQEVESFQSIRASTEILPRAASLSSSAAAAVANNQYEHMENLDALLGSLAEELNLNNDSLPTINENEERNIADALTLPFSNAYASSGFYSNYHPVSQVYGSNAGAAGGDWWTQNGIWYSDGTLSSSSSNINSVSFNPSPPVSIVACRFSSDFGRTFMSTGSPHSSGSLSAGNSHAFSYPDNNFSAKTTPDSSFNLFGQNSSYNDGIKLFPPLSPTVHEIPRLQRLDNHVQQQQYCGDVLRFGNVDLDECLLRTANSCAAWKHEAEEQRRRAEIAEQEKLMAIKERDNALSQLASMQLEMQMLCSKRAAATLNPEVLNACQLEQMRNNLQLQLNKVNQQLQLNGGPMCARCGRHVNNSVPSVNCPVCSPTSVDDLTINLRQQLMVNQFQTATGCSHDQAEQLLLSSRWQFQPALSLFFEEYNPSMNASNSSCPSAAVDKAYAPCNTPVTPPSLSETMMAFQKLHAIDDWMSRSPPPPSVCFASSSHSSGFTALTPTFIQSSGMRSANNDLGFSYAGQAVTGNDDGDDAGGGAGNTSTKNIDCWTPSEFGSNLNMPNESSFNDGQTIDSNYQFANEKSNHERYLEEFRVDPCALFKQHTCQQHRPYTCFYWHFANQRRRRCSLLTDGTFNYSSEEYCSKYDESTGTCPDDDHCPYLHRVYGDVERKYHLRYYKTTLCVYVTDSKGKCTKNGIHCPHAHGLDDIRQPVYDSREEEVQFGTNVDKVMDLSLENRDRLSFVIEDHAWDSEQFVLSYYKTEMCQKPPRLCRQGYACPYYHNSKDRRRSPTVHKYRSTACPAVKHGDEWSTPESCDSADLCIYCHTRTEQQFHPEIYKSNKCNDMIQHGYCPRGSFCAFAHTEGEICTLRTASSSNSNNNNNGSSSGCSKRRHSNSVNNSSNSSTGSTDCIIMNNSSRKGNADFGMKNQMTTTSSGRQPPVATLEIESQTRMNTNSPPTYSAVLMQRRNTMPTTRPVRRRQNCTNAVAFSYPKAPGFERDMQSPYRERACSGGGLGGEMVIVGKCKQPLQGLSEDVSQEVESFQSIRASTEILPRAASLSSSAAAAVANNQYEHMENLDALLGSLAEELNLNNDSLPTINENEERNIADALTLPFSNAYASSGFYSNYHPVSQVYGSNAGAAGGDWWTQNGIWYSDGTLSSSSSNINSVSFNPSPPVSIVACRFSSDFGRTFMSTGSPHSSGSLSAGNSHAFSYPDNNFSAKTTPDSSFNLFGQNSSYNDGIKLFPPLSPTVHEIPRLQRLDNHVQQQQYCGDVLRFGNVDLDECLLRTANSCAAWKHEAEEQRRRAEIAEQEKLMAIKERDNALSQLASMQLEMQMLCSKRAAATLNPEVLNACQLEQMRNNLQLQLNKVNQQLQLNGGPMCARCGRHVNNSVPSVNCPIIFCIIFSIMHFNCLLKDIHLFVCCLNCIWIA</sequence>
<dbReference type="Gene3D" id="1.10.8.10">
    <property type="entry name" value="DNA helicase RuvA subunit, C-terminal domain"/>
    <property type="match status" value="1"/>
</dbReference>
<feature type="compositionally biased region" description="Polar residues" evidence="10">
    <location>
        <begin position="1397"/>
        <end position="1406"/>
    </location>
</feature>
<evidence type="ECO:0000256" key="6">
    <source>
        <dbReference type="ARBA" id="ARBA00022771"/>
    </source>
</evidence>
<evidence type="ECO:0000256" key="8">
    <source>
        <dbReference type="PROSITE-ProRule" id="PRU00723"/>
    </source>
</evidence>
<comment type="similarity">
    <text evidence="2">Belongs to the unkempt family.</text>
</comment>
<feature type="compositionally biased region" description="Polar residues" evidence="10">
    <location>
        <begin position="368"/>
        <end position="377"/>
    </location>
</feature>
<dbReference type="InterPro" id="IPR057295">
    <property type="entry name" value="UNK_Znf_4"/>
</dbReference>
<evidence type="ECO:0000256" key="7">
    <source>
        <dbReference type="ARBA" id="ARBA00022833"/>
    </source>
</evidence>
<dbReference type="Pfam" id="PF22566">
    <property type="entry name" value="UBA_8"/>
    <property type="match status" value="1"/>
</dbReference>
<evidence type="ECO:0000256" key="4">
    <source>
        <dbReference type="ARBA" id="ARBA00022723"/>
    </source>
</evidence>
<evidence type="ECO:0000313" key="12">
    <source>
        <dbReference type="EMBL" id="KRZ30555.1"/>
    </source>
</evidence>
<dbReference type="PROSITE" id="PS50103">
    <property type="entry name" value="ZF_C3H1"/>
    <property type="match status" value="6"/>
</dbReference>
<keyword evidence="5" id="KW-0677">Repeat</keyword>
<name>A0A0V1J6E9_TRIPS</name>
<dbReference type="InterPro" id="IPR045234">
    <property type="entry name" value="Unkempt-like"/>
</dbReference>
<keyword evidence="3" id="KW-0963">Cytoplasm</keyword>
<dbReference type="Proteomes" id="UP000054826">
    <property type="component" value="Unassembled WGS sequence"/>
</dbReference>
<feature type="region of interest" description="Disordered" evidence="10">
    <location>
        <begin position="311"/>
        <end position="381"/>
    </location>
</feature>
<reference evidence="12 13" key="1">
    <citation type="submission" date="2015-01" db="EMBL/GenBank/DDBJ databases">
        <title>Evolution of Trichinella species and genotypes.</title>
        <authorList>
            <person name="Korhonen P.K."/>
            <person name="Edoardo P."/>
            <person name="Giuseppe L.R."/>
            <person name="Gasser R.B."/>
        </authorList>
    </citation>
    <scope>NUCLEOTIDE SEQUENCE [LARGE SCALE GENOMIC DNA]</scope>
    <source>
        <strain evidence="12">ISS176</strain>
    </source>
</reference>
<feature type="zinc finger region" description="C3H1-type" evidence="8">
    <location>
        <begin position="76"/>
        <end position="105"/>
    </location>
</feature>
<comment type="caution">
    <text evidence="12">The sequence shown here is derived from an EMBL/GenBank/DDBJ whole genome shotgun (WGS) entry which is preliminary data.</text>
</comment>
<evidence type="ECO:0000256" key="3">
    <source>
        <dbReference type="ARBA" id="ARBA00022490"/>
    </source>
</evidence>
<organism evidence="12 13">
    <name type="scientific">Trichinella pseudospiralis</name>
    <name type="common">Parasitic roundworm</name>
    <dbReference type="NCBI Taxonomy" id="6337"/>
    <lineage>
        <taxon>Eukaryota</taxon>
        <taxon>Metazoa</taxon>
        <taxon>Ecdysozoa</taxon>
        <taxon>Nematoda</taxon>
        <taxon>Enoplea</taxon>
        <taxon>Dorylaimia</taxon>
        <taxon>Trichinellida</taxon>
        <taxon>Trichinellidae</taxon>
        <taxon>Trichinella</taxon>
    </lineage>
</organism>
<proteinExistence type="inferred from homology"/>
<evidence type="ECO:0000256" key="5">
    <source>
        <dbReference type="ARBA" id="ARBA00022737"/>
    </source>
</evidence>
<evidence type="ECO:0000256" key="9">
    <source>
        <dbReference type="SAM" id="Coils"/>
    </source>
</evidence>
<dbReference type="InterPro" id="IPR009060">
    <property type="entry name" value="UBA-like_sf"/>
</dbReference>
<dbReference type="Pfam" id="PF25427">
    <property type="entry name" value="zf-CCCH_UNK"/>
    <property type="match status" value="2"/>
</dbReference>
<dbReference type="EMBL" id="JYDV01000128">
    <property type="protein sequence ID" value="KRZ30555.1"/>
    <property type="molecule type" value="Genomic_DNA"/>
</dbReference>
<feature type="region of interest" description="Disordered" evidence="10">
    <location>
        <begin position="1340"/>
        <end position="1410"/>
    </location>
</feature>
<keyword evidence="9" id="KW-0175">Coiled coil</keyword>
<feature type="coiled-coil region" evidence="9">
    <location>
        <begin position="733"/>
        <end position="760"/>
    </location>
</feature>
<feature type="zinc finger region" description="C3H1-type" evidence="8">
    <location>
        <begin position="276"/>
        <end position="304"/>
    </location>
</feature>
<dbReference type="GO" id="GO:0005737">
    <property type="term" value="C:cytoplasm"/>
    <property type="evidence" value="ECO:0007669"/>
    <property type="project" value="UniProtKB-SubCell"/>
</dbReference>
<feature type="domain" description="C3H1-type" evidence="11">
    <location>
        <begin position="1305"/>
        <end position="1333"/>
    </location>
</feature>
<dbReference type="InterPro" id="IPR057296">
    <property type="entry name" value="UNK_Znf_5"/>
</dbReference>
<dbReference type="SMART" id="SM00356">
    <property type="entry name" value="ZnF_C3H1"/>
    <property type="match status" value="10"/>
</dbReference>
<feature type="domain" description="C3H1-type" evidence="11">
    <location>
        <begin position="276"/>
        <end position="304"/>
    </location>
</feature>
<dbReference type="InterPro" id="IPR054109">
    <property type="entry name" value="UBA_8"/>
</dbReference>
<feature type="compositionally biased region" description="Low complexity" evidence="10">
    <location>
        <begin position="1342"/>
        <end position="1356"/>
    </location>
</feature>
<feature type="domain" description="C3H1-type" evidence="11">
    <location>
        <begin position="1105"/>
        <end position="1134"/>
    </location>
</feature>
<dbReference type="PANTHER" id="PTHR14493:SF50">
    <property type="entry name" value="RING FINGER PROTEIN UNKEMPT"/>
    <property type="match status" value="1"/>
</dbReference>
<feature type="compositionally biased region" description="Low complexity" evidence="10">
    <location>
        <begin position="1364"/>
        <end position="1373"/>
    </location>
</feature>
<feature type="zinc finger region" description="C3H1-type" evidence="8">
    <location>
        <begin position="1145"/>
        <end position="1175"/>
    </location>
</feature>
<protein>
    <submittedName>
        <fullName evidence="12">RING finger protein unkempt-like protein</fullName>
    </submittedName>
</protein>
<dbReference type="Pfam" id="PF18384">
    <property type="entry name" value="zf_CCCH_5"/>
    <property type="match status" value="2"/>
</dbReference>
<evidence type="ECO:0000259" key="11">
    <source>
        <dbReference type="PROSITE" id="PS50103"/>
    </source>
</evidence>
<evidence type="ECO:0000256" key="2">
    <source>
        <dbReference type="ARBA" id="ARBA00008808"/>
    </source>
</evidence>
<evidence type="ECO:0000256" key="10">
    <source>
        <dbReference type="SAM" id="MobiDB-lite"/>
    </source>
</evidence>
<keyword evidence="4 8" id="KW-0479">Metal-binding</keyword>